<evidence type="ECO:0000313" key="5">
    <source>
        <dbReference type="Proteomes" id="UP000229433"/>
    </source>
</evidence>
<dbReference type="RefSeq" id="WP_099645311.1">
    <property type="nucleotide sequence ID" value="NZ_KZ319288.1"/>
</dbReference>
<reference evidence="4 5" key="1">
    <citation type="submission" date="2017-08" db="EMBL/GenBank/DDBJ databases">
        <title>The whole genome shortgun sequences of strain Leeuwenhoekiella nanhaiensis G18 from the South China Sea.</title>
        <authorList>
            <person name="Liu Q."/>
        </authorList>
    </citation>
    <scope>NUCLEOTIDE SEQUENCE [LARGE SCALE GENOMIC DNA]</scope>
    <source>
        <strain evidence="4 5">G18</strain>
    </source>
</reference>
<feature type="chain" id="PRO_5013551657" evidence="2">
    <location>
        <begin position="20"/>
        <end position="992"/>
    </location>
</feature>
<dbReference type="CDD" id="cd01309">
    <property type="entry name" value="Met_dep_hydrolase_C"/>
    <property type="match status" value="1"/>
</dbReference>
<evidence type="ECO:0000256" key="2">
    <source>
        <dbReference type="SAM" id="SignalP"/>
    </source>
</evidence>
<dbReference type="SUPFAM" id="SSF51556">
    <property type="entry name" value="Metallo-dependent hydrolases"/>
    <property type="match status" value="2"/>
</dbReference>
<dbReference type="SUPFAM" id="SSF51338">
    <property type="entry name" value="Composite domain of metallo-dependent hydrolases"/>
    <property type="match status" value="2"/>
</dbReference>
<evidence type="ECO:0000256" key="1">
    <source>
        <dbReference type="SAM" id="MobiDB-lite"/>
    </source>
</evidence>
<dbReference type="Gene3D" id="2.30.40.10">
    <property type="entry name" value="Urease, subunit C, domain 1"/>
    <property type="match status" value="1"/>
</dbReference>
<feature type="signal peptide" evidence="2">
    <location>
        <begin position="1"/>
        <end position="19"/>
    </location>
</feature>
<dbReference type="InterPro" id="IPR051781">
    <property type="entry name" value="Metallo-dep_Hydrolase"/>
</dbReference>
<keyword evidence="5" id="KW-1185">Reference proteome</keyword>
<feature type="compositionally biased region" description="Acidic residues" evidence="1">
    <location>
        <begin position="530"/>
        <end position="545"/>
    </location>
</feature>
<name>A0A2G1VUM2_9FLAO</name>
<feature type="region of interest" description="Disordered" evidence="1">
    <location>
        <begin position="510"/>
        <end position="545"/>
    </location>
</feature>
<sequence length="992" mass="110151">MNKKLFLAGWLFLMCFTLAAQEYFPVNDGVKTVNSNYTLFKNATLHPAPGKTINNGSMLIKDGKIVSVGKSVKEPANAVVIDLKGKHVYPSFIEMYSSFGVKKPERSSGGRSGEYEASRSGYYWNDHVRAETDALADFDYDSKAAKELVEAGFGAVNTHKVDAIARGNGILVALNTGGNTADRLIDTKSAQFFSFDKSNLSGQAYPSSKMGATALIRQLFEDADWYAKGNVETRDLALEALNANMSLPQIFYGEGLYDDLRIASLSKETGVPFIIVGGGDEYKRIDEVKATGAQYILPVNFQDAYDVEDPYQADYVSLSQMLEWNQEPTNPAKMQEAGLTFALTTHSLKSPEKMMDMLKKAFKYGLSKETALEALTTVPAQLLGKSDELGSLKENAWANFLVTSGELFEEDTILYENWVQGNQQVIKDSNVLDIDGSYALSLGGSTYDVSISKSTEKPSVTVKSGDTKLGSKINYDNGWLNLMFTAKDAESKDFTRVVTQVSDAQMWSGKAIQPNGSETSFTMTKKEADTAEDEEDKEDDEKEADEPFVMPLTYPNIAYGYDEKPKQETILFKNATVWTNEDVGILEETDVLVKNGKIAAIGKNLSSGGAKVIDATGKHLTSGIIDEHSHIAAFSINEGGQNSSAEVRMKDVVNPDDIDIYRDLAGGVTTIQLLHGSANPIGGQSAVMKLKWGSSIDEMVLDDTKFIKFALGENVKQSNWGSYSRFPQTRMGVQQMYTDYFQRAREYEKAKNSGEPYRKDYEMETLVEILNADRFISSHSYVQSEINMLMKVAEDFDFRINTFTHILEGYKVADKMAEHGVAGSTFSDWWAYKYEVNDAIPYNAAIMWSEGVLTGINSDDAEMSRRLNQEAAKTMKYGGVPEEEAWKFVTLNPAKMLHLDDRTGSIKEGKDADLVLWSTYPMSVSAIAEKTLIEGAVYFDLEKDKALRKSIQEKKNKLSTMMLRDKNKGLKTQPAKKEEKQRLDCDTLETLN</sequence>
<dbReference type="Proteomes" id="UP000229433">
    <property type="component" value="Unassembled WGS sequence"/>
</dbReference>
<dbReference type="AlphaFoldDB" id="A0A2G1VUM2"/>
<dbReference type="PANTHER" id="PTHR43135">
    <property type="entry name" value="ALPHA-D-RIBOSE 1-METHYLPHOSPHONATE 5-TRIPHOSPHATE DIPHOSPHATASE"/>
    <property type="match status" value="1"/>
</dbReference>
<dbReference type="EMBL" id="NQXA01000002">
    <property type="protein sequence ID" value="PHQ30478.1"/>
    <property type="molecule type" value="Genomic_DNA"/>
</dbReference>
<dbReference type="InterPro" id="IPR006680">
    <property type="entry name" value="Amidohydro-rel"/>
</dbReference>
<proteinExistence type="predicted"/>
<dbReference type="PANTHER" id="PTHR43135:SF3">
    <property type="entry name" value="ALPHA-D-RIBOSE 1-METHYLPHOSPHONATE 5-TRIPHOSPHATE DIPHOSPHATASE"/>
    <property type="match status" value="1"/>
</dbReference>
<evidence type="ECO:0000259" key="3">
    <source>
        <dbReference type="Pfam" id="PF01979"/>
    </source>
</evidence>
<dbReference type="OrthoDB" id="9802793at2"/>
<feature type="region of interest" description="Disordered" evidence="1">
    <location>
        <begin position="964"/>
        <end position="992"/>
    </location>
</feature>
<feature type="domain" description="Amidohydrolase-related" evidence="3">
    <location>
        <begin position="332"/>
        <end position="416"/>
    </location>
</feature>
<dbReference type="Gene3D" id="3.20.20.140">
    <property type="entry name" value="Metal-dependent hydrolases"/>
    <property type="match status" value="2"/>
</dbReference>
<comment type="caution">
    <text evidence="4">The sequence shown here is derived from an EMBL/GenBank/DDBJ whole genome shotgun (WGS) entry which is preliminary data.</text>
</comment>
<evidence type="ECO:0000313" key="4">
    <source>
        <dbReference type="EMBL" id="PHQ30478.1"/>
    </source>
</evidence>
<feature type="domain" description="Amidohydrolase-related" evidence="3">
    <location>
        <begin position="843"/>
        <end position="929"/>
    </location>
</feature>
<protein>
    <submittedName>
        <fullName evidence="4">Amidohydrolase</fullName>
    </submittedName>
</protein>
<feature type="compositionally biased region" description="Polar residues" evidence="1">
    <location>
        <begin position="514"/>
        <end position="523"/>
    </location>
</feature>
<organism evidence="4 5">
    <name type="scientific">Leeuwenhoekiella nanhaiensis</name>
    <dbReference type="NCBI Taxonomy" id="1655491"/>
    <lineage>
        <taxon>Bacteria</taxon>
        <taxon>Pseudomonadati</taxon>
        <taxon>Bacteroidota</taxon>
        <taxon>Flavobacteriia</taxon>
        <taxon>Flavobacteriales</taxon>
        <taxon>Flavobacteriaceae</taxon>
        <taxon>Leeuwenhoekiella</taxon>
    </lineage>
</organism>
<dbReference type="GO" id="GO:0016810">
    <property type="term" value="F:hydrolase activity, acting on carbon-nitrogen (but not peptide) bonds"/>
    <property type="evidence" value="ECO:0007669"/>
    <property type="project" value="InterPro"/>
</dbReference>
<feature type="compositionally biased region" description="Basic and acidic residues" evidence="1">
    <location>
        <begin position="975"/>
        <end position="985"/>
    </location>
</feature>
<dbReference type="Pfam" id="PF01979">
    <property type="entry name" value="Amidohydro_1"/>
    <property type="match status" value="2"/>
</dbReference>
<keyword evidence="2" id="KW-0732">Signal</keyword>
<dbReference type="InterPro" id="IPR032466">
    <property type="entry name" value="Metal_Hydrolase"/>
</dbReference>
<keyword evidence="4" id="KW-0378">Hydrolase</keyword>
<dbReference type="InterPro" id="IPR011059">
    <property type="entry name" value="Metal-dep_hydrolase_composite"/>
</dbReference>
<accession>A0A2G1VUM2</accession>
<gene>
    <name evidence="4" type="ORF">CJ305_05850</name>
</gene>